<organism evidence="1 2">
    <name type="scientific">Actinidia rufa</name>
    <dbReference type="NCBI Taxonomy" id="165716"/>
    <lineage>
        <taxon>Eukaryota</taxon>
        <taxon>Viridiplantae</taxon>
        <taxon>Streptophyta</taxon>
        <taxon>Embryophyta</taxon>
        <taxon>Tracheophyta</taxon>
        <taxon>Spermatophyta</taxon>
        <taxon>Magnoliopsida</taxon>
        <taxon>eudicotyledons</taxon>
        <taxon>Gunneridae</taxon>
        <taxon>Pentapetalae</taxon>
        <taxon>asterids</taxon>
        <taxon>Ericales</taxon>
        <taxon>Actinidiaceae</taxon>
        <taxon>Actinidia</taxon>
    </lineage>
</organism>
<dbReference type="EMBL" id="BJWL01000459">
    <property type="protein sequence ID" value="GFS46033.1"/>
    <property type="molecule type" value="Genomic_DNA"/>
</dbReference>
<reference evidence="2" key="1">
    <citation type="submission" date="2019-07" db="EMBL/GenBank/DDBJ databases">
        <title>De Novo Assembly of kiwifruit Actinidia rufa.</title>
        <authorList>
            <person name="Sugita-Konishi S."/>
            <person name="Sato K."/>
            <person name="Mori E."/>
            <person name="Abe Y."/>
            <person name="Kisaki G."/>
            <person name="Hamano K."/>
            <person name="Suezawa K."/>
            <person name="Otani M."/>
            <person name="Fukuda T."/>
            <person name="Manabe T."/>
            <person name="Gomi K."/>
            <person name="Tabuchi M."/>
            <person name="Akimitsu K."/>
            <person name="Kataoka I."/>
        </authorList>
    </citation>
    <scope>NUCLEOTIDE SEQUENCE [LARGE SCALE GENOMIC DNA]</scope>
    <source>
        <strain evidence="2">cv. Fuchu</strain>
    </source>
</reference>
<dbReference type="AlphaFoldDB" id="A0A7J0DZV1"/>
<dbReference type="OrthoDB" id="418757at2759"/>
<proteinExistence type="predicted"/>
<accession>A0A7J0DZV1</accession>
<name>A0A7J0DZV1_9ERIC</name>
<evidence type="ECO:0000313" key="1">
    <source>
        <dbReference type="EMBL" id="GFS46033.1"/>
    </source>
</evidence>
<dbReference type="Proteomes" id="UP000585474">
    <property type="component" value="Unassembled WGS sequence"/>
</dbReference>
<evidence type="ECO:0000313" key="2">
    <source>
        <dbReference type="Proteomes" id="UP000585474"/>
    </source>
</evidence>
<keyword evidence="2" id="KW-1185">Reference proteome</keyword>
<comment type="caution">
    <text evidence="1">The sequence shown here is derived from an EMBL/GenBank/DDBJ whole genome shotgun (WGS) entry which is preliminary data.</text>
</comment>
<gene>
    <name evidence="1" type="ORF">Acr_00g0099730</name>
</gene>
<evidence type="ECO:0008006" key="3">
    <source>
        <dbReference type="Google" id="ProtNLM"/>
    </source>
</evidence>
<protein>
    <recommendedName>
        <fullName evidence="3">Retrotransposon Copia-like N-terminal domain-containing protein</fullName>
    </recommendedName>
</protein>
<sequence>MAENNSRIMIKLSATNYSLWKPWMKDILFYKDLYDPLENKGAKPAETDNEEWKKMNQKKIGQIRHWIGHEGHIKRYCPRYKVQMKNGLSSETASTTVMTTDQSDVLLATSTDGKSDWILNSGVLTTYAETERYSLPMQHAMMQHADRSDFRMADGRSLTLTEIRHVPSLWENLISIEILDSKGYSFETNGGILRVSKGNTEMLQGRKTGGLYRLESNVQTEGATIRHGSNGTYLR</sequence>